<dbReference type="AlphaFoldDB" id="A0A2J5I109"/>
<sequence length="353" mass="38127">MDIAPSPLADTMLCPPPVLGLFQVIPASIRQRIPGFYPSLQLRTALERTDPQAKATREWSTLRSASEPDLDYYGTEPIATAGDLQRPQTARSTAVDQVSCRSRISGKLSGGGEDRQVADSLSLTADYEPHSGIGWNRVAPALSLLQNSGNEARRPNCDGRLARSLFLHALGYLLSALPDDLSPEEAASLKNNIPGKVNRSLASSSSAGTDHPPGSLQRQSMQGSVQPSCVHRFLAFMIIQFSLVVHFLMPYIKVLLQHMYQYERSHRITERVFSTALGAADHLGKGGCNLGSRVMTMQEGKLGAKVSEAAAWWMEGVAGGVCEGVGEGMAILGFTRPNFDSRPPQPQSPEVDS</sequence>
<keyword evidence="2" id="KW-0472">Membrane</keyword>
<protein>
    <submittedName>
        <fullName evidence="3">Uncharacterized protein</fullName>
    </submittedName>
</protein>
<dbReference type="OrthoDB" id="190201at2759"/>
<feature type="transmembrane region" description="Helical" evidence="2">
    <location>
        <begin position="233"/>
        <end position="256"/>
    </location>
</feature>
<keyword evidence="4" id="KW-1185">Reference proteome</keyword>
<organism evidence="3 4">
    <name type="scientific">Aspergillus taichungensis</name>
    <dbReference type="NCBI Taxonomy" id="482145"/>
    <lineage>
        <taxon>Eukaryota</taxon>
        <taxon>Fungi</taxon>
        <taxon>Dikarya</taxon>
        <taxon>Ascomycota</taxon>
        <taxon>Pezizomycotina</taxon>
        <taxon>Eurotiomycetes</taxon>
        <taxon>Eurotiomycetidae</taxon>
        <taxon>Eurotiales</taxon>
        <taxon>Aspergillaceae</taxon>
        <taxon>Aspergillus</taxon>
        <taxon>Aspergillus subgen. Circumdati</taxon>
    </lineage>
</organism>
<evidence type="ECO:0000256" key="2">
    <source>
        <dbReference type="SAM" id="Phobius"/>
    </source>
</evidence>
<feature type="region of interest" description="Disordered" evidence="1">
    <location>
        <begin position="199"/>
        <end position="221"/>
    </location>
</feature>
<keyword evidence="2" id="KW-0812">Transmembrane</keyword>
<evidence type="ECO:0000256" key="1">
    <source>
        <dbReference type="SAM" id="MobiDB-lite"/>
    </source>
</evidence>
<keyword evidence="2" id="KW-1133">Transmembrane helix</keyword>
<dbReference type="Proteomes" id="UP000235023">
    <property type="component" value="Unassembled WGS sequence"/>
</dbReference>
<name>A0A2J5I109_9EURO</name>
<accession>A0A2J5I109</accession>
<evidence type="ECO:0000313" key="4">
    <source>
        <dbReference type="Proteomes" id="UP000235023"/>
    </source>
</evidence>
<dbReference type="EMBL" id="KZ559519">
    <property type="protein sequence ID" value="PLN83462.1"/>
    <property type="molecule type" value="Genomic_DNA"/>
</dbReference>
<proteinExistence type="predicted"/>
<evidence type="ECO:0000313" key="3">
    <source>
        <dbReference type="EMBL" id="PLN83462.1"/>
    </source>
</evidence>
<reference evidence="4" key="1">
    <citation type="submission" date="2017-12" db="EMBL/GenBank/DDBJ databases">
        <authorList>
            <consortium name="DOE Joint Genome Institute"/>
            <person name="Mondo S.J."/>
            <person name="Kjaerbolling I."/>
            <person name="Vesth T.C."/>
            <person name="Frisvad J.C."/>
            <person name="Nybo J.L."/>
            <person name="Theobald S."/>
            <person name="Kuo A."/>
            <person name="Bowyer P."/>
            <person name="Matsuda Y."/>
            <person name="Lyhne E.K."/>
            <person name="Kogle M.E."/>
            <person name="Clum A."/>
            <person name="Lipzen A."/>
            <person name="Salamov A."/>
            <person name="Ngan C.Y."/>
            <person name="Daum C."/>
            <person name="Chiniquy J."/>
            <person name="Barry K."/>
            <person name="LaButti K."/>
            <person name="Haridas S."/>
            <person name="Simmons B.A."/>
            <person name="Magnuson J.K."/>
            <person name="Mortensen U.H."/>
            <person name="Larsen T.O."/>
            <person name="Grigoriev I.V."/>
            <person name="Baker S.E."/>
            <person name="Andersen M.R."/>
            <person name="Nordberg H.P."/>
            <person name="Cantor M.N."/>
            <person name="Hua S.X."/>
        </authorList>
    </citation>
    <scope>NUCLEOTIDE SEQUENCE [LARGE SCALE GENOMIC DNA]</scope>
    <source>
        <strain evidence="4">IBT 19404</strain>
    </source>
</reference>
<gene>
    <name evidence="3" type="ORF">BDW42DRAFT_164962</name>
</gene>